<organism evidence="2 3">
    <name type="scientific">bacterium (Candidatus Gribaldobacteria) CG02_land_8_20_14_3_00_41_15</name>
    <dbReference type="NCBI Taxonomy" id="2014270"/>
    <lineage>
        <taxon>Bacteria</taxon>
        <taxon>Candidatus Gribaldobacteria</taxon>
    </lineage>
</organism>
<gene>
    <name evidence="2" type="ORF">COS21_02090</name>
</gene>
<dbReference type="Proteomes" id="UP000229030">
    <property type="component" value="Unassembled WGS sequence"/>
</dbReference>
<reference evidence="3" key="1">
    <citation type="submission" date="2017-09" db="EMBL/GenBank/DDBJ databases">
        <title>Depth-based differentiation of microbial function through sediment-hosted aquifers and enrichment of novel symbionts in the deep terrestrial subsurface.</title>
        <authorList>
            <person name="Probst A.J."/>
            <person name="Ladd B."/>
            <person name="Jarett J.K."/>
            <person name="Geller-Mcgrath D.E."/>
            <person name="Sieber C.M.K."/>
            <person name="Emerson J.B."/>
            <person name="Anantharaman K."/>
            <person name="Thomas B.C."/>
            <person name="Malmstrom R."/>
            <person name="Stieglmeier M."/>
            <person name="Klingl A."/>
            <person name="Woyke T."/>
            <person name="Ryan C.M."/>
            <person name="Banfield J.F."/>
        </authorList>
    </citation>
    <scope>NUCLEOTIDE SEQUENCE [LARGE SCALE GENOMIC DNA]</scope>
</reference>
<dbReference type="AlphaFoldDB" id="A0A2M7DDV0"/>
<evidence type="ECO:0000313" key="3">
    <source>
        <dbReference type="Proteomes" id="UP000229030"/>
    </source>
</evidence>
<dbReference type="EMBL" id="PETV01000061">
    <property type="protein sequence ID" value="PIV47046.1"/>
    <property type="molecule type" value="Genomic_DNA"/>
</dbReference>
<protein>
    <submittedName>
        <fullName evidence="2">Uncharacterized protein</fullName>
    </submittedName>
</protein>
<sequence length="80" mass="8510">MYYYLYVCLTKSEHFLNGTDGPATAGRQTERSGGQKGRGLGGMPRKLASQVRGKNFCPPSLSAAAEFRASETGAPPKIDG</sequence>
<feature type="region of interest" description="Disordered" evidence="1">
    <location>
        <begin position="17"/>
        <end position="44"/>
    </location>
</feature>
<evidence type="ECO:0000313" key="2">
    <source>
        <dbReference type="EMBL" id="PIV47046.1"/>
    </source>
</evidence>
<proteinExistence type="predicted"/>
<accession>A0A2M7DDV0</accession>
<comment type="caution">
    <text evidence="2">The sequence shown here is derived from an EMBL/GenBank/DDBJ whole genome shotgun (WGS) entry which is preliminary data.</text>
</comment>
<name>A0A2M7DDV0_9BACT</name>
<evidence type="ECO:0000256" key="1">
    <source>
        <dbReference type="SAM" id="MobiDB-lite"/>
    </source>
</evidence>